<keyword evidence="1" id="KW-1133">Transmembrane helix</keyword>
<keyword evidence="1" id="KW-0812">Transmembrane</keyword>
<sequence>MAAQEMSQVARPIQYTGMSTPQRRFLVLILNVVTTAPLLWAHFISCTQPRADFLDILILICATIFVSWPVITFWNTLIGLCIVAFGNATKSIYPYFEADGPFPELASKTALTIFM</sequence>
<keyword evidence="1" id="KW-0472">Membrane</keyword>
<evidence type="ECO:0000256" key="1">
    <source>
        <dbReference type="SAM" id="Phobius"/>
    </source>
</evidence>
<organism evidence="2 3">
    <name type="scientific">Colletotrichum gloeosporioides</name>
    <name type="common">Anthracnose fungus</name>
    <name type="synonym">Glomerella cingulata</name>
    <dbReference type="NCBI Taxonomy" id="474922"/>
    <lineage>
        <taxon>Eukaryota</taxon>
        <taxon>Fungi</taxon>
        <taxon>Dikarya</taxon>
        <taxon>Ascomycota</taxon>
        <taxon>Pezizomycotina</taxon>
        <taxon>Sordariomycetes</taxon>
        <taxon>Hypocreomycetidae</taxon>
        <taxon>Glomerellales</taxon>
        <taxon>Glomerellaceae</taxon>
        <taxon>Colletotrichum</taxon>
        <taxon>Colletotrichum gloeosporioides species complex</taxon>
    </lineage>
</organism>
<dbReference type="RefSeq" id="XP_045261122.1">
    <property type="nucleotide sequence ID" value="XM_045415000.1"/>
</dbReference>
<proteinExistence type="predicted"/>
<dbReference type="Proteomes" id="UP000613401">
    <property type="component" value="Unassembled WGS sequence"/>
</dbReference>
<feature type="transmembrane region" description="Helical" evidence="1">
    <location>
        <begin position="25"/>
        <end position="44"/>
    </location>
</feature>
<reference evidence="2" key="2">
    <citation type="submission" date="2020-03" db="EMBL/GenBank/DDBJ databases">
        <authorList>
            <person name="Fu F.-F."/>
            <person name="Chen J."/>
        </authorList>
    </citation>
    <scope>NUCLEOTIDE SEQUENCE</scope>
    <source>
        <strain evidence="2">Lc1</strain>
    </source>
</reference>
<protein>
    <submittedName>
        <fullName evidence="2">Uncharacterized protein</fullName>
    </submittedName>
</protein>
<name>A0A8H4FGX4_COLGL</name>
<keyword evidence="3" id="KW-1185">Reference proteome</keyword>
<dbReference type="AlphaFoldDB" id="A0A8H4FGX4"/>
<gene>
    <name evidence="2" type="ORF">GCG54_00015186</name>
</gene>
<comment type="caution">
    <text evidence="2">The sequence shown here is derived from an EMBL/GenBank/DDBJ whole genome shotgun (WGS) entry which is preliminary data.</text>
</comment>
<evidence type="ECO:0000313" key="3">
    <source>
        <dbReference type="Proteomes" id="UP000613401"/>
    </source>
</evidence>
<dbReference type="EMBL" id="WVTB01000066">
    <property type="protein sequence ID" value="KAF3801963.1"/>
    <property type="molecule type" value="Genomic_DNA"/>
</dbReference>
<accession>A0A8H4FGX4</accession>
<feature type="transmembrane region" description="Helical" evidence="1">
    <location>
        <begin position="56"/>
        <end position="85"/>
    </location>
</feature>
<reference evidence="2" key="1">
    <citation type="journal article" date="2020" name="Phytopathology">
        <title>Genome sequence and comparative analysis of Colletotrichum gloeosporioides isolated from Liriodendron leaves.</title>
        <authorList>
            <person name="Fu F.F."/>
            <person name="Hao Z."/>
            <person name="Wang P."/>
            <person name="Lu Y."/>
            <person name="Xue L.J."/>
            <person name="Wei G."/>
            <person name="Tian Y."/>
            <person name="Baishi H."/>
            <person name="Xu H."/>
            <person name="Shi J."/>
            <person name="Cheng T."/>
            <person name="Wang G."/>
            <person name="Yi Y."/>
            <person name="Chen J."/>
        </authorList>
    </citation>
    <scope>NUCLEOTIDE SEQUENCE</scope>
    <source>
        <strain evidence="2">Lc1</strain>
    </source>
</reference>
<evidence type="ECO:0000313" key="2">
    <source>
        <dbReference type="EMBL" id="KAF3801963.1"/>
    </source>
</evidence>
<dbReference type="GeneID" id="69022291"/>